<keyword evidence="1" id="KW-0472">Membrane</keyword>
<name>A0A0L6VCW3_9BASI</name>
<accession>A0A0L6VCW3</accession>
<gene>
    <name evidence="2" type="ORF">VP01_1938g1</name>
</gene>
<keyword evidence="1" id="KW-0812">Transmembrane</keyword>
<dbReference type="EMBL" id="LAVV01006768">
    <property type="protein sequence ID" value="KNZ58392.1"/>
    <property type="molecule type" value="Genomic_DNA"/>
</dbReference>
<feature type="transmembrane region" description="Helical" evidence="1">
    <location>
        <begin position="269"/>
        <end position="290"/>
    </location>
</feature>
<organism evidence="2 3">
    <name type="scientific">Puccinia sorghi</name>
    <dbReference type="NCBI Taxonomy" id="27349"/>
    <lineage>
        <taxon>Eukaryota</taxon>
        <taxon>Fungi</taxon>
        <taxon>Dikarya</taxon>
        <taxon>Basidiomycota</taxon>
        <taxon>Pucciniomycotina</taxon>
        <taxon>Pucciniomycetes</taxon>
        <taxon>Pucciniales</taxon>
        <taxon>Pucciniaceae</taxon>
        <taxon>Puccinia</taxon>
    </lineage>
</organism>
<evidence type="ECO:0000313" key="2">
    <source>
        <dbReference type="EMBL" id="KNZ58392.1"/>
    </source>
</evidence>
<reference evidence="2 3" key="1">
    <citation type="submission" date="2015-08" db="EMBL/GenBank/DDBJ databases">
        <title>Next Generation Sequencing and Analysis of the Genome of Puccinia sorghi L Schw, the Causal Agent of Maize Common Rust.</title>
        <authorList>
            <person name="Rochi L."/>
            <person name="Burguener G."/>
            <person name="Darino M."/>
            <person name="Turjanski A."/>
            <person name="Kreff E."/>
            <person name="Dieguez M.J."/>
            <person name="Sacco F."/>
        </authorList>
    </citation>
    <scope>NUCLEOTIDE SEQUENCE [LARGE SCALE GENOMIC DNA]</scope>
    <source>
        <strain evidence="2 3">RO10H11247</strain>
    </source>
</reference>
<comment type="caution">
    <text evidence="2">The sequence shown here is derived from an EMBL/GenBank/DDBJ whole genome shotgun (WGS) entry which is preliminary data.</text>
</comment>
<dbReference type="Proteomes" id="UP000037035">
    <property type="component" value="Unassembled WGS sequence"/>
</dbReference>
<feature type="transmembrane region" description="Helical" evidence="1">
    <location>
        <begin position="187"/>
        <end position="206"/>
    </location>
</feature>
<evidence type="ECO:0000313" key="3">
    <source>
        <dbReference type="Proteomes" id="UP000037035"/>
    </source>
</evidence>
<proteinExistence type="predicted"/>
<evidence type="ECO:0000256" key="1">
    <source>
        <dbReference type="SAM" id="Phobius"/>
    </source>
</evidence>
<feature type="transmembrane region" description="Helical" evidence="1">
    <location>
        <begin position="227"/>
        <end position="249"/>
    </location>
</feature>
<feature type="transmembrane region" description="Helical" evidence="1">
    <location>
        <begin position="154"/>
        <end position="181"/>
    </location>
</feature>
<sequence>MFLVSMAALLTAHPTDIIYISTQILKKQILRSKRLLPLTGTSATNNKTSPTYSKVEITGKTKNFTQIWVNTLIPSNIGTNKKEKMCKTTSNIWSHFGATGEGMMFYFSLSKAKEACKLLIMSKNYECQELQYHLWCHIDMYATKSRGGMPFGGIFLNFYKIFISYFIHVSQVSKIFLLFYIQKVKTLMLFISILHILYQWQNLHLIRCITRPKVKAMCKNCLARYKGAPLCLMRQCAYVAFVFGLVHGTTSTFHQRKLDRIKSYIHSTWLFSPAITPHLLALLLAHFSYLRISSSQKINNSLLTSVVGGTPYKLLVIIYLFFQNLFRGIYKYNLLHILQHWQINYSHI</sequence>
<dbReference type="AlphaFoldDB" id="A0A0L6VCW3"/>
<keyword evidence="3" id="KW-1185">Reference proteome</keyword>
<feature type="transmembrane region" description="Helical" evidence="1">
    <location>
        <begin position="302"/>
        <end position="322"/>
    </location>
</feature>
<dbReference type="VEuPathDB" id="FungiDB:VP01_1938g1"/>
<keyword evidence="1" id="KW-1133">Transmembrane helix</keyword>
<protein>
    <submittedName>
        <fullName evidence="2">Putative signal peptide protein</fullName>
    </submittedName>
</protein>